<evidence type="ECO:0000256" key="2">
    <source>
        <dbReference type="SAM" id="SignalP"/>
    </source>
</evidence>
<dbReference type="Proteomes" id="UP000190774">
    <property type="component" value="Unassembled WGS sequence"/>
</dbReference>
<dbReference type="InterPro" id="IPR013424">
    <property type="entry name" value="Ice-binding_C"/>
</dbReference>
<sequence length="3882" mass="404613">MKKPHLDLRRLGRLALICSLVSCAINTAFAQTTGSWNSDTSANWSDTTRWLNGTVPNGVDHIAQFNFQISTNRTITLDSGVGSAVTLGGLRLGDVSGGSGYTISGGTLTFEASAGNAFITKLNKGGNDTIASTIRLNSAVDVEVQDTNSNSQGIIFSGLVTGGTSGVPIINFSALNADTSVRWLLINRNTNDFAGQIVVNSGLLRLEGGARNTTSNTFGANTAGLRGVGNETIINNGGRVDLRDSDYDVQADDTEIFSIAGAGPNNLGALVNTSSTGTLSHLILAEDATVGGYSTIELRPHLNAAGDTTIAAILDMGGNDFTKIGTNTFIIDNADIQNKTGSSWNIHEGTLQFRNRGLMAGGPSSNNNVDGMTFNVGYYRGTFDGVDLTNGSRTSDPFNPNRTNSDLAGNAVAAARVTFRTDWGTGNTHPANTKVTETFDGLTFNLNNGSLVREGNTEAGRMFDQIFTTTTTFNLVGGDLSGNIFNMSGGSGGYNSATATYDHPGVTEIQGQIDNTSGENDGTGFTKRGNRELRLTNSNPNFKGEVLVKQNTGRFMPAQYSTSSPTTGAPESQYFSMSLAGADGGLNQASSITLTRWGSLALLNNSTNPVFNSVNNNDRLNDNGLLNLRNGFLIMETDAFDANTENFGNVVADLGTNYLFLDTRAGGQFDGSFESLDFNNGGVLKIYNMNGNHVWGTQATDDRLQLNNTAGLPLVGSSSPGSNTQQVIPGLFGGSLPASFVATTGLPVARTDYTIQNAYAYGGSGIGLMTLDNGYLRPLTASEYSVGDTPVANSNWLVDRYIPAGNASDRANYEQRNITSDVTVNSLTIAFNPTSSGQLDPTAARDYIIIEPGNTLTINSGIINFASFIESVNSNAEAIIRGGSLDMNGQAAIINSALTRHDLDANSGTFTTFMPGSSAFMRSNIINATDLVKTGRNNLYLETWNDITGNIYVGEQAGLYVRHPGALGEGAAGRELVIGGAGNLYLEYGTNISGVDLRVTNSLDTSRTVLRAEGTTHSTWGGDIIMDIADQAGSGEFQANVITARNNGTLTISGNIYTANNENYTDNDTWNDPAILSTAIGERGTINLKGQVRDTVDGPLANVGATGDSATRLDRNHSMVFQMRGHDEINVNAFQQWDATGSLFATQGYFRIMYDPNAAGLDGVGFHTDAARAGISQDNQWNQMWLGGIQNFLGIANSATNAYHGHVFLTQPDQVLNFADRINISNNNRNHTLTLGGEHTSGTAYIGSLDNTTGYRILFQNSNTERDLRFLQAKGGTLVVNARLEDGNTTADSFNSTVSMVGPGTVVFNRSTLGSYTVDRWNFMAGKAVWNEMTGNNQFARTRSTGTNAIASVSTWGGGHLELSPQASTRTQTLDGNIYLLNGASMITVNPSTILALGSTNSGRTFTRRSGSSLAFLENGNGAVTLNAPGISTTAGDFLGTWAVYGDSTNGVIHWAGRQSTNGIQAFAAYDADNFTATSHTNLTAATVLAADTETSTLRFNDAVNLDVGAGNKLTLNQGGLLVPATITGDIAITGGSLTSTWSAGSSDLMLYNYGQGKTTIGSVITDDGSNRVNLVHAGSGTTVLTADNTLTGEVYLNNGVLQISSDSQLGQVDGAISRIILVAAGSSYSNGTSGNPVTISGGGTGSGLSATFNTASNSTASSRVVNNITVANGGSGYNDGIYVTLNDGTGSNGSAWAVLDSGNLHFNGGVLHATENITLNGGRTIFLGGNGGTLRVEPGKVLTINGFISGEYNHVHSGNGYTQSNSLGNAWDASYVRNPDIGDLIIDGGGTVVLTGAPDGTVRGNMFNTYGGITWINDGILSIAAAGSSAGAGTLGTNNSWIDGTVLGATGTLDLRTTSDATIQEWFTLNGQGYQDAGTFRTVGTARVYRLAGQVQILDDARIQLMNGSDFRINESGGDFFGNGDVIRVGSGNFRFYGNNPDWHGRFISASGTSYVASAGNLPGMTEMVLERNSIFLYSSGGTSVDEFRDRLSDDLAIVGDGYARLRMDATGGVFSGIEKVGTITVLDGVLGIEYNLGADTINNGTRLQGDYAGWHFDEIVRQPGTSVHLRNFDADTDFAGADFTTGNVNDKAVLIVDTAPTVFGSGNGSNGNAPIIQGFFGGTRTALIASTNATSVTGGVTQRYDESYTANRLVTVDTDGNGRNYLRPLKDSEYVTVGNPDTGTSSTVSLDNQLTADQNLRIVGRTSDTLTSGQFGSTRQNSILTLNLNQTVNSLTFNSDTYVLNTVANPTSSSTLGGDYTALHLGNGTTMTVASGMIQTANYGVLDRGGSITNSSNANLDLRSQINGGKLDFGGQEAQIYVGGFFTRYNTSTQQNGYEGVDGDNTTLTIASEITHTNGLVKTGPGALILTGNNSYTGNTYINHGSIYARSDFALGQSENVYLSGAGSMVVSNGVTVTGVDLHVGKISGNNLAMALEQGATWGGNIILDNVDSAGATGYTRNFIPRVYTNNTNIGSILGDVYGGSTAVAGALGTESRIFTTYTGAGGILDFKGSIRDSVGGAVGSPITAANQNQVLRMEVIATTNEANVQLWQQYDSAGQIILKRGYLRYSGTGDFYTTAAASALNPDNPMSGLHMGGRGLIASGDSDGQTTSNLAFVLANEGSVFNLSSWTVGGDTTDPDNLFGSGNWGRGNTTGNSMIGGENRSGEVVFGTGSGTIKFTPYLTVTDRDLRLYAAPGGEVSIRANFVDGGTVANGVNTSITKIGAGTVNLQGSTAGASTVEGVNVMGGLLLLENYDVNPDRRVGLDAKLLMGGGVLALANAGQERFSTLTLTAGGSGLASAGSGLLEIGSLGTRSAGATLHFQSIAGGTLRVGGLADGTRLDSYATFGAALDATPTATGWAMANASGDVVAFTGYSTDGLGAGLHTDLTGAAVVAGTTESVRFNTAGAAFASGALTLNDGGLLFTNNYTGGIAIADGVTVTAGAGKDLILHNYASDAVTIAGSITGSQNVIFTGVGTTVLTGSNSYNGTTYITGAATLAMDGISRLGSGALHMNGGTLNLTGTGTDTLSANVTLGSGDGTVELDDASKTLVLRGVISSEANPVATLTSNPNSGGLQIMGTGTVQFGSRTDGGTLVGVANTYTGLTVLGDGATPLTISLQGGGANNAQHTPFGTTDSWTDGTIVRNNVTLEFAPQQAGGAGNDQVRYREWFQFGEQAGDQVYFQHTTARQIALDGFYNIVGDLHIHTQNATLTGGGTANRDVYFNPNEGGFFGAGDIIKTGAGNMYFFNSMIDWTGDLDLREGLVIQNSYPGEPLESTGKILLGDPTGTSTTTTQYRVQTRYGNSTTALDSGRQRFIIGRDISVRDDLRQEIRIGASYSSEIQVEYTGNIYLGSGSTGGSDSNGRVRFYYEDTTGYDATLVGHQQHALLMFTGNFSGSNNLMLDANEGGSANDDVNDQFVTFLFSGDNSAYTGKLTIGAETGVSSGSFDRDDNEIFRIGSSKALTAANIVEMRNHTTFQAGGNDVTIGGFIANDGTSASGLYSFTSPTWDSTRQTSADLDIDGTNLPVGRSTAIVENASATPGTLRITQEGESVWDVYFRDGVPSEVVEDRSLPGASLSLDKRGSGTAVLSIFNDYTGATTVSEGNLQVGQGGTGEWMVVSQNSVAVATSGTNSNRAFGSTGTGLTTVMAGAMLSGSGHVRGSLVVNGTLAPGDAVAGIGGDGLSTLHIGDGFGGNLTLSAGAILSMQVATSSAFDAQLRAGNYMIGGPDYELYMSYLADFNPGKAAPYYFGESGSHIATGIHDHLEISGDIIWNGDRVEVIPTGTFNPQAGDIYNLLDWYGVSDWGSFDTGGRYLVGNGDDNANLWLPDLSAHPELRWDTGLFTTHGILVISNIVLVPEPSRVLLLLAGLSFVGFRRRR</sequence>
<dbReference type="OrthoDB" id="173857at2"/>
<proteinExistence type="predicted"/>
<dbReference type="Pfam" id="PF12951">
    <property type="entry name" value="PATR"/>
    <property type="match status" value="5"/>
</dbReference>
<dbReference type="NCBIfam" id="TIGR02595">
    <property type="entry name" value="PEP_CTERM"/>
    <property type="match status" value="1"/>
</dbReference>
<name>A0A1T4WLL6_9BACT</name>
<dbReference type="InterPro" id="IPR011050">
    <property type="entry name" value="Pectin_lyase_fold/virulence"/>
</dbReference>
<dbReference type="InterPro" id="IPR013425">
    <property type="entry name" value="Autotrns_rpt"/>
</dbReference>
<accession>A0A1T4WLL6</accession>
<keyword evidence="1 2" id="KW-0732">Signal</keyword>
<reference evidence="4" key="1">
    <citation type="submission" date="2017-02" db="EMBL/GenBank/DDBJ databases">
        <authorList>
            <person name="Varghese N."/>
            <person name="Submissions S."/>
        </authorList>
    </citation>
    <scope>NUCLEOTIDE SEQUENCE [LARGE SCALE GENOMIC DNA]</scope>
    <source>
        <strain evidence="4">ATCC 700200</strain>
    </source>
</reference>
<evidence type="ECO:0000313" key="3">
    <source>
        <dbReference type="EMBL" id="SKA78037.1"/>
    </source>
</evidence>
<protein>
    <submittedName>
        <fullName evidence="3">PEP-CTERM protein-sorting domain-containing protein</fullName>
    </submittedName>
</protein>
<dbReference type="RefSeq" id="WP_078811658.1">
    <property type="nucleotide sequence ID" value="NZ_FUYE01000001.1"/>
</dbReference>
<dbReference type="NCBIfam" id="TIGR02601">
    <property type="entry name" value="autotrns_rpt"/>
    <property type="match status" value="2"/>
</dbReference>
<dbReference type="STRING" id="48467.SAMN02745166_00454"/>
<keyword evidence="4" id="KW-1185">Reference proteome</keyword>
<organism evidence="3 4">
    <name type="scientific">Prosthecobacter debontii</name>
    <dbReference type="NCBI Taxonomy" id="48467"/>
    <lineage>
        <taxon>Bacteria</taxon>
        <taxon>Pseudomonadati</taxon>
        <taxon>Verrucomicrobiota</taxon>
        <taxon>Verrucomicrobiia</taxon>
        <taxon>Verrucomicrobiales</taxon>
        <taxon>Verrucomicrobiaceae</taxon>
        <taxon>Prosthecobacter</taxon>
    </lineage>
</organism>
<gene>
    <name evidence="3" type="ORF">SAMN02745166_00454</name>
</gene>
<dbReference type="SUPFAM" id="SSF51126">
    <property type="entry name" value="Pectin lyase-like"/>
    <property type="match status" value="1"/>
</dbReference>
<dbReference type="EMBL" id="FUYE01000001">
    <property type="protein sequence ID" value="SKA78037.1"/>
    <property type="molecule type" value="Genomic_DNA"/>
</dbReference>
<evidence type="ECO:0000256" key="1">
    <source>
        <dbReference type="ARBA" id="ARBA00022729"/>
    </source>
</evidence>
<feature type="chain" id="PRO_5010556970" evidence="2">
    <location>
        <begin position="31"/>
        <end position="3882"/>
    </location>
</feature>
<feature type="signal peptide" evidence="2">
    <location>
        <begin position="1"/>
        <end position="30"/>
    </location>
</feature>
<evidence type="ECO:0000313" key="4">
    <source>
        <dbReference type="Proteomes" id="UP000190774"/>
    </source>
</evidence>